<keyword evidence="2" id="KW-1185">Reference proteome</keyword>
<dbReference type="InterPro" id="IPR012495">
    <property type="entry name" value="TadE-like_dom"/>
</dbReference>
<name>A0A2V4AVX8_9PSEU</name>
<dbReference type="Proteomes" id="UP000249915">
    <property type="component" value="Unassembled WGS sequence"/>
</dbReference>
<sequence length="146" mass="14561">MTSSRRRGHDTGSVSVELAVLAPAVLLIGLLVVAAGRISSAQQAVDDAATAAARTASLTRSASAASTAATNAATTVLGERHLRCTDTRVSVHAGGFAPPPGQTGVARVEVRCQVGLADLAGVPGLPGSTVVSSSFTSPVDPYRTSP</sequence>
<protein>
    <submittedName>
        <fullName evidence="1">Uncharacterized protein</fullName>
    </submittedName>
</protein>
<reference evidence="1 2" key="1">
    <citation type="submission" date="2016-07" db="EMBL/GenBank/DDBJ databases">
        <title>Draft genome sequence of Prauserella muralis DSM 45305, isolated from a mould-covered wall in an indoor environment.</title>
        <authorList>
            <person name="Ruckert C."/>
            <person name="Albersmeier A."/>
            <person name="Jiang C.-L."/>
            <person name="Jiang Y."/>
            <person name="Kalinowski J."/>
            <person name="Schneider O."/>
            <person name="Winkler A."/>
            <person name="Zotchev S.B."/>
        </authorList>
    </citation>
    <scope>NUCLEOTIDE SEQUENCE [LARGE SCALE GENOMIC DNA]</scope>
    <source>
        <strain evidence="1 2">DSM 45305</strain>
    </source>
</reference>
<evidence type="ECO:0000313" key="1">
    <source>
        <dbReference type="EMBL" id="PXY25422.1"/>
    </source>
</evidence>
<dbReference type="AlphaFoldDB" id="A0A2V4AVX8"/>
<dbReference type="Pfam" id="PF07811">
    <property type="entry name" value="TadE"/>
    <property type="match status" value="1"/>
</dbReference>
<gene>
    <name evidence="1" type="ORF">BAY60_18785</name>
</gene>
<comment type="caution">
    <text evidence="1">The sequence shown here is derived from an EMBL/GenBank/DDBJ whole genome shotgun (WGS) entry which is preliminary data.</text>
</comment>
<dbReference type="RefSeq" id="WP_112282546.1">
    <property type="nucleotide sequence ID" value="NZ_MASW01000003.1"/>
</dbReference>
<proteinExistence type="predicted"/>
<evidence type="ECO:0000313" key="2">
    <source>
        <dbReference type="Proteomes" id="UP000249915"/>
    </source>
</evidence>
<dbReference type="EMBL" id="MASW01000003">
    <property type="protein sequence ID" value="PXY25422.1"/>
    <property type="molecule type" value="Genomic_DNA"/>
</dbReference>
<organism evidence="1 2">
    <name type="scientific">Prauserella muralis</name>
    <dbReference type="NCBI Taxonomy" id="588067"/>
    <lineage>
        <taxon>Bacteria</taxon>
        <taxon>Bacillati</taxon>
        <taxon>Actinomycetota</taxon>
        <taxon>Actinomycetes</taxon>
        <taxon>Pseudonocardiales</taxon>
        <taxon>Pseudonocardiaceae</taxon>
        <taxon>Prauserella</taxon>
    </lineage>
</organism>
<accession>A0A2V4AVX8</accession>